<organism evidence="3 4">
    <name type="scientific">Setaria italica</name>
    <name type="common">Foxtail millet</name>
    <name type="synonym">Panicum italicum</name>
    <dbReference type="NCBI Taxonomy" id="4555"/>
    <lineage>
        <taxon>Eukaryota</taxon>
        <taxon>Viridiplantae</taxon>
        <taxon>Streptophyta</taxon>
        <taxon>Embryophyta</taxon>
        <taxon>Tracheophyta</taxon>
        <taxon>Spermatophyta</taxon>
        <taxon>Magnoliopsida</taxon>
        <taxon>Liliopsida</taxon>
        <taxon>Poales</taxon>
        <taxon>Poaceae</taxon>
        <taxon>PACMAD clade</taxon>
        <taxon>Panicoideae</taxon>
        <taxon>Panicodae</taxon>
        <taxon>Paniceae</taxon>
        <taxon>Cenchrinae</taxon>
        <taxon>Setaria</taxon>
    </lineage>
</organism>
<accession>K4AMJ7</accession>
<keyword evidence="4" id="KW-1185">Reference proteome</keyword>
<dbReference type="EMBL" id="CM003536">
    <property type="protein sequence ID" value="RCV43811.1"/>
    <property type="molecule type" value="Genomic_DNA"/>
</dbReference>
<name>K4AMJ7_SETIT</name>
<gene>
    <name evidence="2" type="ORF">SETIT_9G323700v2</name>
</gene>
<proteinExistence type="predicted"/>
<dbReference type="OrthoDB" id="603670at2759"/>
<evidence type="ECO:0000313" key="4">
    <source>
        <dbReference type="Proteomes" id="UP000004995"/>
    </source>
</evidence>
<reference evidence="3" key="3">
    <citation type="submission" date="2018-08" db="UniProtKB">
        <authorList>
            <consortium name="EnsemblPlants"/>
        </authorList>
    </citation>
    <scope>IDENTIFICATION</scope>
    <source>
        <strain evidence="3">Yugu1</strain>
    </source>
</reference>
<feature type="domain" description="DUF1618" evidence="1">
    <location>
        <begin position="61"/>
        <end position="193"/>
    </location>
</feature>
<dbReference type="Pfam" id="PF07762">
    <property type="entry name" value="DUF1618"/>
    <property type="match status" value="1"/>
</dbReference>
<sequence>MVYILNSLRRSRNQYTDLIDMLNRAWAHFCQHHSGEFKEQLHIHSEFPVITLRGPRGTVGWVDLWRGIVLRDVLEESPELRDMPLPLPAKGNWSKFRNGCPYYSRDIVVNQSRDTSYQVCRDGELEITQPTMGHSTSDPQSYYEWLRMQDPQSYSFIPGSWKATIWSMPIPVTSWNDWQCRCSVHSEDIDLPADITMHYKLLHKGRAEMEMVFAVDVRVGTLQGLVKLDAKRRLGFMRCYLASGISKHLNTSGNLHCSFPCCDDCSGCHLCHAI</sequence>
<dbReference type="PANTHER" id="PTHR33074:SF18">
    <property type="entry name" value="OS06G0718700 PROTEIN"/>
    <property type="match status" value="1"/>
</dbReference>
<dbReference type="EnsemblPlants" id="KQK89930">
    <property type="protein sequence ID" value="KQK89930"/>
    <property type="gene ID" value="SETIT_040140mg"/>
</dbReference>
<dbReference type="AlphaFoldDB" id="K4AMJ7"/>
<protein>
    <recommendedName>
        <fullName evidence="1">DUF1618 domain-containing protein</fullName>
    </recommendedName>
</protein>
<evidence type="ECO:0000313" key="2">
    <source>
        <dbReference type="EMBL" id="RCV43811.1"/>
    </source>
</evidence>
<dbReference type="EMBL" id="AGNK02005846">
    <property type="status" value="NOT_ANNOTATED_CDS"/>
    <property type="molecule type" value="Genomic_DNA"/>
</dbReference>
<dbReference type="Proteomes" id="UP000004995">
    <property type="component" value="Unassembled WGS sequence"/>
</dbReference>
<dbReference type="Gramene" id="KQK89930">
    <property type="protein sequence ID" value="KQK89930"/>
    <property type="gene ID" value="SETIT_040140mg"/>
</dbReference>
<reference evidence="2" key="2">
    <citation type="submission" date="2015-07" db="EMBL/GenBank/DDBJ databases">
        <authorList>
            <person name="Noorani M."/>
        </authorList>
    </citation>
    <scope>NUCLEOTIDE SEQUENCE</scope>
    <source>
        <strain evidence="2">Yugu1</strain>
    </source>
</reference>
<dbReference type="InterPro" id="IPR011676">
    <property type="entry name" value="DUF1618"/>
</dbReference>
<dbReference type="eggNOG" id="ENOG502R1JN">
    <property type="taxonomic scope" value="Eukaryota"/>
</dbReference>
<dbReference type="PANTHER" id="PTHR33074">
    <property type="entry name" value="EXPRESSED PROTEIN-RELATED"/>
    <property type="match status" value="1"/>
</dbReference>
<reference evidence="2 4" key="1">
    <citation type="journal article" date="2012" name="Nat. Biotechnol.">
        <title>Reference genome sequence of the model plant Setaria.</title>
        <authorList>
            <person name="Bennetzen J.L."/>
            <person name="Schmutz J."/>
            <person name="Wang H."/>
            <person name="Percifield R."/>
            <person name="Hawkins J."/>
            <person name="Pontaroli A.C."/>
            <person name="Estep M."/>
            <person name="Feng L."/>
            <person name="Vaughn J.N."/>
            <person name="Grimwood J."/>
            <person name="Jenkins J."/>
            <person name="Barry K."/>
            <person name="Lindquist E."/>
            <person name="Hellsten U."/>
            <person name="Deshpande S."/>
            <person name="Wang X."/>
            <person name="Wu X."/>
            <person name="Mitros T."/>
            <person name="Triplett J."/>
            <person name="Yang X."/>
            <person name="Ye C.Y."/>
            <person name="Mauro-Herrera M."/>
            <person name="Wang L."/>
            <person name="Li P."/>
            <person name="Sharma M."/>
            <person name="Sharma R."/>
            <person name="Ronald P.C."/>
            <person name="Panaud O."/>
            <person name="Kellogg E.A."/>
            <person name="Brutnell T.P."/>
            <person name="Doust A.N."/>
            <person name="Tuskan G.A."/>
            <person name="Rokhsar D."/>
            <person name="Devos K.M."/>
        </authorList>
    </citation>
    <scope>NUCLEOTIDE SEQUENCE [LARGE SCALE GENOMIC DNA]</scope>
    <source>
        <strain evidence="4">cv. Yugu1</strain>
        <strain evidence="2">Yugu1</strain>
    </source>
</reference>
<evidence type="ECO:0000313" key="3">
    <source>
        <dbReference type="EnsemblPlants" id="KQK89930"/>
    </source>
</evidence>
<dbReference type="HOGENOM" id="CLU_1017076_0_0_1"/>
<evidence type="ECO:0000259" key="1">
    <source>
        <dbReference type="Pfam" id="PF07762"/>
    </source>
</evidence>